<name>A0A0R3LBD4_9BRAD</name>
<dbReference type="EMBL" id="LLXX01000153">
    <property type="protein sequence ID" value="KRR02144.1"/>
    <property type="molecule type" value="Genomic_DNA"/>
</dbReference>
<keyword evidence="2" id="KW-1185">Reference proteome</keyword>
<proteinExistence type="predicted"/>
<organism evidence="1 2">
    <name type="scientific">Bradyrhizobium valentinum</name>
    <dbReference type="NCBI Taxonomy" id="1518501"/>
    <lineage>
        <taxon>Bacteria</taxon>
        <taxon>Pseudomonadati</taxon>
        <taxon>Pseudomonadota</taxon>
        <taxon>Alphaproteobacteria</taxon>
        <taxon>Hyphomicrobiales</taxon>
        <taxon>Nitrobacteraceae</taxon>
        <taxon>Bradyrhizobium</taxon>
    </lineage>
</organism>
<gene>
    <name evidence="1" type="ORF">CP49_05080</name>
</gene>
<protein>
    <submittedName>
        <fullName evidence="1">Uncharacterized protein</fullName>
    </submittedName>
</protein>
<dbReference type="Proteomes" id="UP000051913">
    <property type="component" value="Unassembled WGS sequence"/>
</dbReference>
<reference evidence="1 2" key="1">
    <citation type="submission" date="2014-03" db="EMBL/GenBank/DDBJ databases">
        <title>Bradyrhizobium valentinum sp. nov., isolated from effective nodules of Lupinus mariae-josephae, a lupine endemic of basic-lime soils in Eastern Spain.</title>
        <authorList>
            <person name="Duran D."/>
            <person name="Rey L."/>
            <person name="Navarro A."/>
            <person name="Busquets A."/>
            <person name="Imperial J."/>
            <person name="Ruiz-Argueso T."/>
        </authorList>
    </citation>
    <scope>NUCLEOTIDE SEQUENCE [LARGE SCALE GENOMIC DNA]</scope>
    <source>
        <strain evidence="1 2">LmjM3</strain>
    </source>
</reference>
<comment type="caution">
    <text evidence="1">The sequence shown here is derived from an EMBL/GenBank/DDBJ whole genome shotgun (WGS) entry which is preliminary data.</text>
</comment>
<sequence>MMPRTAANINQKRVSLVIGPLISQFEASGVKVPNKADASVKAREKQVVPICFGTISTGAPSIVPV</sequence>
<dbReference type="AlphaFoldDB" id="A0A0R3LBD4"/>
<accession>A0A0R3LBD4</accession>
<evidence type="ECO:0000313" key="1">
    <source>
        <dbReference type="EMBL" id="KRR02144.1"/>
    </source>
</evidence>
<evidence type="ECO:0000313" key="2">
    <source>
        <dbReference type="Proteomes" id="UP000051913"/>
    </source>
</evidence>